<dbReference type="GO" id="GO:0005634">
    <property type="term" value="C:nucleus"/>
    <property type="evidence" value="ECO:0007669"/>
    <property type="project" value="UniProtKB-ARBA"/>
</dbReference>
<dbReference type="PANTHER" id="PTHR37984">
    <property type="entry name" value="PROTEIN CBG26694"/>
    <property type="match status" value="1"/>
</dbReference>
<dbReference type="AlphaFoldDB" id="A0A9Q3I4X3"/>
<dbReference type="InterPro" id="IPR001584">
    <property type="entry name" value="Integrase_cat-core"/>
</dbReference>
<dbReference type="Gene3D" id="3.30.420.10">
    <property type="entry name" value="Ribonuclease H-like superfamily/Ribonuclease H"/>
    <property type="match status" value="1"/>
</dbReference>
<keyword evidence="4" id="KW-1185">Reference proteome</keyword>
<dbReference type="Proteomes" id="UP000765509">
    <property type="component" value="Unassembled WGS sequence"/>
</dbReference>
<comment type="caution">
    <text evidence="3">The sequence shown here is derived from an EMBL/GenBank/DDBJ whole genome shotgun (WGS) entry which is preliminary data.</text>
</comment>
<dbReference type="EMBL" id="AVOT02035481">
    <property type="protein sequence ID" value="MBW0529856.1"/>
    <property type="molecule type" value="Genomic_DNA"/>
</dbReference>
<dbReference type="InterPro" id="IPR050951">
    <property type="entry name" value="Retrovirus_Pol_polyprotein"/>
</dbReference>
<keyword evidence="1" id="KW-0694">RNA-binding</keyword>
<organism evidence="3 4">
    <name type="scientific">Austropuccinia psidii MF-1</name>
    <dbReference type="NCBI Taxonomy" id="1389203"/>
    <lineage>
        <taxon>Eukaryota</taxon>
        <taxon>Fungi</taxon>
        <taxon>Dikarya</taxon>
        <taxon>Basidiomycota</taxon>
        <taxon>Pucciniomycotina</taxon>
        <taxon>Pucciniomycetes</taxon>
        <taxon>Pucciniales</taxon>
        <taxon>Sphaerophragmiaceae</taxon>
        <taxon>Austropuccinia</taxon>
    </lineage>
</organism>
<reference evidence="3" key="1">
    <citation type="submission" date="2021-03" db="EMBL/GenBank/DDBJ databases">
        <title>Draft genome sequence of rust myrtle Austropuccinia psidii MF-1, a brazilian biotype.</title>
        <authorList>
            <person name="Quecine M.C."/>
            <person name="Pachon D.M.R."/>
            <person name="Bonatelli M.L."/>
            <person name="Correr F.H."/>
            <person name="Franceschini L.M."/>
            <person name="Leite T.F."/>
            <person name="Margarido G.R.A."/>
            <person name="Almeida C.A."/>
            <person name="Ferrarezi J.A."/>
            <person name="Labate C.A."/>
        </authorList>
    </citation>
    <scope>NUCLEOTIDE SEQUENCE</scope>
    <source>
        <strain evidence="3">MF-1</strain>
    </source>
</reference>
<dbReference type="InterPro" id="IPR036397">
    <property type="entry name" value="RNaseH_sf"/>
</dbReference>
<dbReference type="InterPro" id="IPR012337">
    <property type="entry name" value="RNaseH-like_sf"/>
</dbReference>
<evidence type="ECO:0000313" key="4">
    <source>
        <dbReference type="Proteomes" id="UP000765509"/>
    </source>
</evidence>
<dbReference type="SUPFAM" id="SSF53098">
    <property type="entry name" value="Ribonuclease H-like"/>
    <property type="match status" value="1"/>
</dbReference>
<dbReference type="PANTHER" id="PTHR37984:SF5">
    <property type="entry name" value="PROTEIN NYNRIN-LIKE"/>
    <property type="match status" value="1"/>
</dbReference>
<accession>A0A9Q3I4X3</accession>
<dbReference type="GO" id="GO:0003723">
    <property type="term" value="F:RNA binding"/>
    <property type="evidence" value="ECO:0007669"/>
    <property type="project" value="UniProtKB-KW"/>
</dbReference>
<dbReference type="PROSITE" id="PS50994">
    <property type="entry name" value="INTEGRASE"/>
    <property type="match status" value="1"/>
</dbReference>
<sequence>MDWLTSLSPGGEKFYNKCLFIVDRYRKTQIFFPCHNNDTAMDTALLIFNRIISHNGLFRNILSDRDSKFKSALWTNLHAILGTKLSFSATYHPQADRLEERMIQTLEELIRRFCGYSFELKYSYGFTHDWLKLIKALELAFITSIHDSTGKTPEMLEKRM</sequence>
<evidence type="ECO:0000259" key="2">
    <source>
        <dbReference type="PROSITE" id="PS50994"/>
    </source>
</evidence>
<dbReference type="OrthoDB" id="2273864at2759"/>
<feature type="domain" description="Integrase catalytic" evidence="2">
    <location>
        <begin position="1"/>
        <end position="160"/>
    </location>
</feature>
<gene>
    <name evidence="3" type="ORF">O181_069571</name>
</gene>
<dbReference type="GO" id="GO:0015074">
    <property type="term" value="P:DNA integration"/>
    <property type="evidence" value="ECO:0007669"/>
    <property type="project" value="InterPro"/>
</dbReference>
<proteinExistence type="predicted"/>
<protein>
    <recommendedName>
        <fullName evidence="2">Integrase catalytic domain-containing protein</fullName>
    </recommendedName>
</protein>
<name>A0A9Q3I4X3_9BASI</name>
<evidence type="ECO:0000256" key="1">
    <source>
        <dbReference type="ARBA" id="ARBA00022884"/>
    </source>
</evidence>
<evidence type="ECO:0000313" key="3">
    <source>
        <dbReference type="EMBL" id="MBW0529856.1"/>
    </source>
</evidence>